<feature type="compositionally biased region" description="Basic and acidic residues" evidence="2">
    <location>
        <begin position="225"/>
        <end position="244"/>
    </location>
</feature>
<keyword evidence="1" id="KW-0863">Zinc-finger</keyword>
<feature type="compositionally biased region" description="Polar residues" evidence="2">
    <location>
        <begin position="212"/>
        <end position="224"/>
    </location>
</feature>
<organism evidence="4 5">
    <name type="scientific">Ascodesmis nigricans</name>
    <dbReference type="NCBI Taxonomy" id="341454"/>
    <lineage>
        <taxon>Eukaryota</taxon>
        <taxon>Fungi</taxon>
        <taxon>Dikarya</taxon>
        <taxon>Ascomycota</taxon>
        <taxon>Pezizomycotina</taxon>
        <taxon>Pezizomycetes</taxon>
        <taxon>Pezizales</taxon>
        <taxon>Ascodesmidaceae</taxon>
        <taxon>Ascodesmis</taxon>
    </lineage>
</organism>
<dbReference type="InterPro" id="IPR013087">
    <property type="entry name" value="Znf_C2H2_type"/>
</dbReference>
<feature type="compositionally biased region" description="Polar residues" evidence="2">
    <location>
        <begin position="404"/>
        <end position="414"/>
    </location>
</feature>
<feature type="region of interest" description="Disordered" evidence="2">
    <location>
        <begin position="129"/>
        <end position="151"/>
    </location>
</feature>
<evidence type="ECO:0000256" key="1">
    <source>
        <dbReference type="PROSITE-ProRule" id="PRU00042"/>
    </source>
</evidence>
<dbReference type="InParanoid" id="A0A4S2MM37"/>
<keyword evidence="1" id="KW-0479">Metal-binding</keyword>
<feature type="region of interest" description="Disordered" evidence="2">
    <location>
        <begin position="1"/>
        <end position="45"/>
    </location>
</feature>
<keyword evidence="5" id="KW-1185">Reference proteome</keyword>
<dbReference type="PROSITE" id="PS00028">
    <property type="entry name" value="ZINC_FINGER_C2H2_1"/>
    <property type="match status" value="1"/>
</dbReference>
<dbReference type="STRING" id="341454.A0A4S2MM37"/>
<feature type="region of interest" description="Disordered" evidence="2">
    <location>
        <begin position="510"/>
        <end position="530"/>
    </location>
</feature>
<evidence type="ECO:0000259" key="3">
    <source>
        <dbReference type="PROSITE" id="PS50157"/>
    </source>
</evidence>
<evidence type="ECO:0000256" key="2">
    <source>
        <dbReference type="SAM" id="MobiDB-lite"/>
    </source>
</evidence>
<feature type="compositionally biased region" description="Polar residues" evidence="2">
    <location>
        <begin position="138"/>
        <end position="151"/>
    </location>
</feature>
<dbReference type="AlphaFoldDB" id="A0A4S2MM37"/>
<dbReference type="Proteomes" id="UP000298138">
    <property type="component" value="Unassembled WGS sequence"/>
</dbReference>
<reference evidence="4 5" key="1">
    <citation type="submission" date="2019-04" db="EMBL/GenBank/DDBJ databases">
        <title>Comparative genomics and transcriptomics to analyze fruiting body development in filamentous ascomycetes.</title>
        <authorList>
            <consortium name="DOE Joint Genome Institute"/>
            <person name="Lutkenhaus R."/>
            <person name="Traeger S."/>
            <person name="Breuer J."/>
            <person name="Kuo A."/>
            <person name="Lipzen A."/>
            <person name="Pangilinan J."/>
            <person name="Dilworth D."/>
            <person name="Sandor L."/>
            <person name="Poggeler S."/>
            <person name="Barry K."/>
            <person name="Grigoriev I.V."/>
            <person name="Nowrousian M."/>
        </authorList>
    </citation>
    <scope>NUCLEOTIDE SEQUENCE [LARGE SCALE GENOMIC DNA]</scope>
    <source>
        <strain evidence="4 5">CBS 389.68</strain>
    </source>
</reference>
<feature type="region of interest" description="Disordered" evidence="2">
    <location>
        <begin position="293"/>
        <end position="459"/>
    </location>
</feature>
<dbReference type="Gene3D" id="3.30.160.60">
    <property type="entry name" value="Classic Zinc Finger"/>
    <property type="match status" value="1"/>
</dbReference>
<evidence type="ECO:0000313" key="5">
    <source>
        <dbReference type="Proteomes" id="UP000298138"/>
    </source>
</evidence>
<dbReference type="GO" id="GO:0006357">
    <property type="term" value="P:regulation of transcription by RNA polymerase II"/>
    <property type="evidence" value="ECO:0007669"/>
    <property type="project" value="TreeGrafter"/>
</dbReference>
<dbReference type="GO" id="GO:0008270">
    <property type="term" value="F:zinc ion binding"/>
    <property type="evidence" value="ECO:0007669"/>
    <property type="project" value="UniProtKB-KW"/>
</dbReference>
<feature type="compositionally biased region" description="Low complexity" evidence="2">
    <location>
        <begin position="512"/>
        <end position="524"/>
    </location>
</feature>
<dbReference type="PANTHER" id="PTHR46179:SF19">
    <property type="entry name" value="C2H2 FINGER DOMAIN TRANSCRIPTION FACTOR (EUROFUNG)-RELATED"/>
    <property type="match status" value="1"/>
</dbReference>
<keyword evidence="1" id="KW-0862">Zinc</keyword>
<dbReference type="PANTHER" id="PTHR46179">
    <property type="entry name" value="ZINC FINGER PROTEIN"/>
    <property type="match status" value="1"/>
</dbReference>
<dbReference type="SUPFAM" id="SSF57667">
    <property type="entry name" value="beta-beta-alpha zinc fingers"/>
    <property type="match status" value="1"/>
</dbReference>
<feature type="compositionally biased region" description="Polar residues" evidence="2">
    <location>
        <begin position="443"/>
        <end position="455"/>
    </location>
</feature>
<dbReference type="EMBL" id="ML220145">
    <property type="protein sequence ID" value="TGZ78151.1"/>
    <property type="molecule type" value="Genomic_DNA"/>
</dbReference>
<dbReference type="InterPro" id="IPR051061">
    <property type="entry name" value="Zinc_finger_trans_reg"/>
</dbReference>
<feature type="compositionally biased region" description="Low complexity" evidence="2">
    <location>
        <begin position="81"/>
        <end position="99"/>
    </location>
</feature>
<dbReference type="SMART" id="SM00355">
    <property type="entry name" value="ZnF_C2H2"/>
    <property type="match status" value="3"/>
</dbReference>
<feature type="compositionally biased region" description="Basic and acidic residues" evidence="2">
    <location>
        <begin position="381"/>
        <end position="403"/>
    </location>
</feature>
<dbReference type="OrthoDB" id="7295497at2759"/>
<dbReference type="GO" id="GO:0005634">
    <property type="term" value="C:nucleus"/>
    <property type="evidence" value="ECO:0007669"/>
    <property type="project" value="TreeGrafter"/>
</dbReference>
<gene>
    <name evidence="4" type="ORF">EX30DRAFT_168203</name>
</gene>
<feature type="compositionally biased region" description="Low complexity" evidence="2">
    <location>
        <begin position="311"/>
        <end position="328"/>
    </location>
</feature>
<dbReference type="InterPro" id="IPR036236">
    <property type="entry name" value="Znf_C2H2_sf"/>
</dbReference>
<name>A0A4S2MM37_9PEZI</name>
<evidence type="ECO:0000313" key="4">
    <source>
        <dbReference type="EMBL" id="TGZ78151.1"/>
    </source>
</evidence>
<feature type="region of interest" description="Disordered" evidence="2">
    <location>
        <begin position="78"/>
        <end position="105"/>
    </location>
</feature>
<feature type="domain" description="C2H2-type" evidence="3">
    <location>
        <begin position="541"/>
        <end position="571"/>
    </location>
</feature>
<feature type="compositionally biased region" description="Polar residues" evidence="2">
    <location>
        <begin position="1"/>
        <end position="32"/>
    </location>
</feature>
<protein>
    <recommendedName>
        <fullName evidence="3">C2H2-type domain-containing protein</fullName>
    </recommendedName>
</protein>
<dbReference type="PROSITE" id="PS50157">
    <property type="entry name" value="ZINC_FINGER_C2H2_2"/>
    <property type="match status" value="1"/>
</dbReference>
<accession>A0A4S2MM37</accession>
<proteinExistence type="predicted"/>
<sequence>MLSTSSSQHFFPQYNNPHQQPFYFSTSTQQEPSPKRTKFHHPSADISSTVNFPGFSYHPSMNQPLSQQRHLAPHINVQRASEPTSPSTINSTISSHSSPAPSPSRVHIVEEGSHDFTLFDDYHIQEAPSKQHSRVPRQFQSTTSNPSPLNARFNTDPSWQHYSDPTAMDVSKVPSHTPVYALHQRMMAPNRYHPYLHHQSVVEDEPPALSPSRPNTCMSTSSRPSHSENDTPRTPRHSAEHERAFNGPIATARKNTSDIDEWIEQCLQADLEQGIQTGPKLNRTISDAVQDELYNPGIAPGTTHSHHPTESISSPSQLPQLFQQAQSQHMARAPPQQNQFRDNSPFRATSPYHPARSQADASQTSPRAATFLPVGFSTARAQRERERDQQAEQAKARMEKELQELQQPPKTISPQDACLDYHAPEGGFQGSLFENSQHDDSASQHSTASGSYHSSNMDDDEIKMESNYDTMNGHGNGDVSMEYNMPMTYVNIPQHYGQNLNLPAGYGWADHSSSSDPVSRNSVSADEYGRPDDVTANTGAYSCTVHGCSLRFPTASKMSKHRREAHRHGTPSGGNLTVRAQHQGPHECNRINPTTGKPCKTQFSRPYDLTRHEDTIHNIHRQKVRCELCNDDKTFSRADALTRHKKVKHGIEK</sequence>
<feature type="region of interest" description="Disordered" evidence="2">
    <location>
        <begin position="202"/>
        <end position="251"/>
    </location>
</feature>